<reference evidence="3" key="2">
    <citation type="submission" date="2015-01" db="EMBL/GenBank/DDBJ databases">
        <title>Evolutionary Origins and Diversification of the Mycorrhizal Mutualists.</title>
        <authorList>
            <consortium name="DOE Joint Genome Institute"/>
            <consortium name="Mycorrhizal Genomics Consortium"/>
            <person name="Kohler A."/>
            <person name="Kuo A."/>
            <person name="Nagy L.G."/>
            <person name="Floudas D."/>
            <person name="Copeland A."/>
            <person name="Barry K.W."/>
            <person name="Cichocki N."/>
            <person name="Veneault-Fourrey C."/>
            <person name="LaButti K."/>
            <person name="Lindquist E.A."/>
            <person name="Lipzen A."/>
            <person name="Lundell T."/>
            <person name="Morin E."/>
            <person name="Murat C."/>
            <person name="Riley R."/>
            <person name="Ohm R."/>
            <person name="Sun H."/>
            <person name="Tunlid A."/>
            <person name="Henrissat B."/>
            <person name="Grigoriev I.V."/>
            <person name="Hibbett D.S."/>
            <person name="Martin F."/>
        </authorList>
    </citation>
    <scope>NUCLEOTIDE SEQUENCE [LARGE SCALE GENOMIC DNA]</scope>
    <source>
        <strain evidence="3">Marx 270</strain>
    </source>
</reference>
<feature type="region of interest" description="Disordered" evidence="1">
    <location>
        <begin position="636"/>
        <end position="796"/>
    </location>
</feature>
<feature type="compositionally biased region" description="Basic residues" evidence="1">
    <location>
        <begin position="700"/>
        <end position="717"/>
    </location>
</feature>
<feature type="compositionally biased region" description="Basic and acidic residues" evidence="1">
    <location>
        <begin position="768"/>
        <end position="779"/>
    </location>
</feature>
<evidence type="ECO:0000313" key="2">
    <source>
        <dbReference type="EMBL" id="KIO10163.1"/>
    </source>
</evidence>
<organism evidence="2 3">
    <name type="scientific">Pisolithus tinctorius Marx 270</name>
    <dbReference type="NCBI Taxonomy" id="870435"/>
    <lineage>
        <taxon>Eukaryota</taxon>
        <taxon>Fungi</taxon>
        <taxon>Dikarya</taxon>
        <taxon>Basidiomycota</taxon>
        <taxon>Agaricomycotina</taxon>
        <taxon>Agaricomycetes</taxon>
        <taxon>Agaricomycetidae</taxon>
        <taxon>Boletales</taxon>
        <taxon>Sclerodermatineae</taxon>
        <taxon>Pisolithaceae</taxon>
        <taxon>Pisolithus</taxon>
    </lineage>
</organism>
<evidence type="ECO:0008006" key="4">
    <source>
        <dbReference type="Google" id="ProtNLM"/>
    </source>
</evidence>
<feature type="compositionally biased region" description="Low complexity" evidence="1">
    <location>
        <begin position="369"/>
        <end position="383"/>
    </location>
</feature>
<feature type="region of interest" description="Disordered" evidence="1">
    <location>
        <begin position="570"/>
        <end position="590"/>
    </location>
</feature>
<dbReference type="HOGENOM" id="CLU_334029_0_0_1"/>
<feature type="region of interest" description="Disordered" evidence="1">
    <location>
        <begin position="266"/>
        <end position="326"/>
    </location>
</feature>
<feature type="compositionally biased region" description="Low complexity" evidence="1">
    <location>
        <begin position="639"/>
        <end position="653"/>
    </location>
</feature>
<dbReference type="InParanoid" id="A0A0C3JLX1"/>
<feature type="compositionally biased region" description="Basic and acidic residues" evidence="1">
    <location>
        <begin position="342"/>
        <end position="351"/>
    </location>
</feature>
<keyword evidence="3" id="KW-1185">Reference proteome</keyword>
<name>A0A0C3JLX1_PISTI</name>
<feature type="compositionally biased region" description="Polar residues" evidence="1">
    <location>
        <begin position="415"/>
        <end position="486"/>
    </location>
</feature>
<dbReference type="EMBL" id="KN831953">
    <property type="protein sequence ID" value="KIO10163.1"/>
    <property type="molecule type" value="Genomic_DNA"/>
</dbReference>
<accession>A0A0C3JLX1</accession>
<feature type="compositionally biased region" description="Basic and acidic residues" evidence="1">
    <location>
        <begin position="748"/>
        <end position="757"/>
    </location>
</feature>
<reference evidence="2 3" key="1">
    <citation type="submission" date="2014-04" db="EMBL/GenBank/DDBJ databases">
        <authorList>
            <consortium name="DOE Joint Genome Institute"/>
            <person name="Kuo A."/>
            <person name="Kohler A."/>
            <person name="Costa M.D."/>
            <person name="Nagy L.G."/>
            <person name="Floudas D."/>
            <person name="Copeland A."/>
            <person name="Barry K.W."/>
            <person name="Cichocki N."/>
            <person name="Veneault-Fourrey C."/>
            <person name="LaButti K."/>
            <person name="Lindquist E.A."/>
            <person name="Lipzen A."/>
            <person name="Lundell T."/>
            <person name="Morin E."/>
            <person name="Murat C."/>
            <person name="Sun H."/>
            <person name="Tunlid A."/>
            <person name="Henrissat B."/>
            <person name="Grigoriev I.V."/>
            <person name="Hibbett D.S."/>
            <person name="Martin F."/>
            <person name="Nordberg H.P."/>
            <person name="Cantor M.N."/>
            <person name="Hua S.X."/>
        </authorList>
    </citation>
    <scope>NUCLEOTIDE SEQUENCE [LARGE SCALE GENOMIC DNA]</scope>
    <source>
        <strain evidence="2 3">Marx 270</strain>
    </source>
</reference>
<evidence type="ECO:0000256" key="1">
    <source>
        <dbReference type="SAM" id="MobiDB-lite"/>
    </source>
</evidence>
<feature type="compositionally biased region" description="Polar residues" evidence="1">
    <location>
        <begin position="294"/>
        <end position="308"/>
    </location>
</feature>
<dbReference type="OrthoDB" id="3144405at2759"/>
<dbReference type="Proteomes" id="UP000054217">
    <property type="component" value="Unassembled WGS sequence"/>
</dbReference>
<dbReference type="AlphaFoldDB" id="A0A0C3JLX1"/>
<protein>
    <recommendedName>
        <fullName evidence="4">Telomere replication protein EST3</fullName>
    </recommendedName>
</protein>
<proteinExistence type="predicted"/>
<gene>
    <name evidence="2" type="ORF">M404DRAFT_996110</name>
</gene>
<sequence>MADSIPDPWICNYLIDVAEKHGGQLYNAPIYDKRKRVQVTEFLTFHEDSYIWAWVSDKSHCIPVRISREAVEDFSGRCGRPVVDCRFAIVFIKKFRPMFAPRPLGANQRGNTPISHIALDVGNVKLVGLGGHVFCDPKDVESDASVKKWVLGLREDGGGGNVLKLEKQEQQAPEIVQALPPQRPSSLTSHEQQGAQALEAAAVLPKAAMGGVNSIPLQSKPIDFKREHSKRWRVYEVDRWKFAYKSTQEAAAANLEARPTVVDTDPVQVPASSTIPLIPRTPSPESPKALVPQGTPSAWSPSQRGSSMQREESCASPPPHDAATNTCTDELQSDLEIEKPTEEAIEHDRSLRPYSPQPRTPAQRNERVSPNFLSPSSLLSNNPFPFPSSPTNPRKNMKRKIPPPEVLPMRDPNHSGPTQILVPNSDPSAVTSSQPQYSQASHSLTMSQTYSQSQSHVPPFRSSLSNEFKPGETSTPRTASELSHTNPPEGVSRMTSALISSQIGDGKAQGSADEPNTSHNVQALVDEDNQIHDRLHSSASLVSLPFLTAKTELRLEIEREPCERTVDVRLPTSDSPVAGEEEQSHSVRGSGELLEDGAETHAVFCQGLFSTPSPAEPVAANSSVVAGSQSPTSMHSLFSALSPAPGSKGGAPPVALTDEPSDVLPAPDFVAPPHDPEIWKNPSFLRSRKEGEEETSPMRVQKKHRLSGQHLPPKKKMKVNESFNLEDSSPLRSPAAKIRPRPPCQSEKSTEDMRGTDEGGTQRGAGKSTDKGRRSDRPPSPDLSTQSLISERDRSTKLPRLEGLTVGLKTVFHDSAHSHFRTTWGELQSILLRTGRIRTLGDEVVRDGSVYLNKD</sequence>
<evidence type="ECO:0000313" key="3">
    <source>
        <dbReference type="Proteomes" id="UP000054217"/>
    </source>
</evidence>
<feature type="compositionally biased region" description="Polar residues" evidence="1">
    <location>
        <begin position="721"/>
        <end position="731"/>
    </location>
</feature>
<feature type="region of interest" description="Disordered" evidence="1">
    <location>
        <begin position="342"/>
        <end position="492"/>
    </location>
</feature>